<evidence type="ECO:0000313" key="1">
    <source>
        <dbReference type="EMBL" id="MBW0486843.1"/>
    </source>
</evidence>
<name>A0A9Q3CMT3_9BASI</name>
<organism evidence="1 2">
    <name type="scientific">Austropuccinia psidii MF-1</name>
    <dbReference type="NCBI Taxonomy" id="1389203"/>
    <lineage>
        <taxon>Eukaryota</taxon>
        <taxon>Fungi</taxon>
        <taxon>Dikarya</taxon>
        <taxon>Basidiomycota</taxon>
        <taxon>Pucciniomycotina</taxon>
        <taxon>Pucciniomycetes</taxon>
        <taxon>Pucciniales</taxon>
        <taxon>Sphaerophragmiaceae</taxon>
        <taxon>Austropuccinia</taxon>
    </lineage>
</organism>
<dbReference type="OrthoDB" id="8029976at2759"/>
<protein>
    <submittedName>
        <fullName evidence="1">Uncharacterized protein</fullName>
    </submittedName>
</protein>
<gene>
    <name evidence="1" type="ORF">O181_026558</name>
</gene>
<keyword evidence="2" id="KW-1185">Reference proteome</keyword>
<evidence type="ECO:0000313" key="2">
    <source>
        <dbReference type="Proteomes" id="UP000765509"/>
    </source>
</evidence>
<dbReference type="AlphaFoldDB" id="A0A9Q3CMT3"/>
<proteinExistence type="predicted"/>
<comment type="caution">
    <text evidence="1">The sequence shown here is derived from an EMBL/GenBank/DDBJ whole genome shotgun (WGS) entry which is preliminary data.</text>
</comment>
<reference evidence="1" key="1">
    <citation type="submission" date="2021-03" db="EMBL/GenBank/DDBJ databases">
        <title>Draft genome sequence of rust myrtle Austropuccinia psidii MF-1, a brazilian biotype.</title>
        <authorList>
            <person name="Quecine M.C."/>
            <person name="Pachon D.M.R."/>
            <person name="Bonatelli M.L."/>
            <person name="Correr F.H."/>
            <person name="Franceschini L.M."/>
            <person name="Leite T.F."/>
            <person name="Margarido G.R.A."/>
            <person name="Almeida C.A."/>
            <person name="Ferrarezi J.A."/>
            <person name="Labate C.A."/>
        </authorList>
    </citation>
    <scope>NUCLEOTIDE SEQUENCE</scope>
    <source>
        <strain evidence="1">MF-1</strain>
    </source>
</reference>
<accession>A0A9Q3CMT3</accession>
<dbReference type="EMBL" id="AVOT02008838">
    <property type="protein sequence ID" value="MBW0486843.1"/>
    <property type="molecule type" value="Genomic_DNA"/>
</dbReference>
<sequence length="107" mass="12281">MIGNAPASLAVTKRAINRGRVWMDWIWSNYHGNLQDYINCCRKMKLEIDAVNIKIKAKLLSFSILGTLVRDPKLQHYVEVLTLSNNLIEKPDLILTKIQDFVNNLSI</sequence>
<dbReference type="Proteomes" id="UP000765509">
    <property type="component" value="Unassembled WGS sequence"/>
</dbReference>